<gene>
    <name evidence="2" type="ORF">ACFSY7_03085</name>
</gene>
<feature type="domain" description="Phage head morphogenesis" evidence="1">
    <location>
        <begin position="135"/>
        <end position="255"/>
    </location>
</feature>
<accession>A0ABW5XWX2</accession>
<keyword evidence="3" id="KW-1185">Reference proteome</keyword>
<evidence type="ECO:0000259" key="1">
    <source>
        <dbReference type="Pfam" id="PF04233"/>
    </source>
</evidence>
<dbReference type="Proteomes" id="UP001597568">
    <property type="component" value="Unassembled WGS sequence"/>
</dbReference>
<dbReference type="InterPro" id="IPR006528">
    <property type="entry name" value="Phage_head_morphogenesis_dom"/>
</dbReference>
<dbReference type="EMBL" id="JBHUOR010000018">
    <property type="protein sequence ID" value="MFD2867487.1"/>
    <property type="molecule type" value="Genomic_DNA"/>
</dbReference>
<reference evidence="3" key="1">
    <citation type="journal article" date="2019" name="Int. J. Syst. Evol. Microbiol.">
        <title>The Global Catalogue of Microorganisms (GCM) 10K type strain sequencing project: providing services to taxonomists for standard genome sequencing and annotation.</title>
        <authorList>
            <consortium name="The Broad Institute Genomics Platform"/>
            <consortium name="The Broad Institute Genome Sequencing Center for Infectious Disease"/>
            <person name="Wu L."/>
            <person name="Ma J."/>
        </authorList>
    </citation>
    <scope>NUCLEOTIDE SEQUENCE [LARGE SCALE GENOMIC DNA]</scope>
    <source>
        <strain evidence="3">KCTC 33522</strain>
    </source>
</reference>
<dbReference type="Pfam" id="PF04233">
    <property type="entry name" value="Phage_Mu_F"/>
    <property type="match status" value="1"/>
</dbReference>
<comment type="caution">
    <text evidence="2">The sequence shown here is derived from an EMBL/GenBank/DDBJ whole genome shotgun (WGS) entry which is preliminary data.</text>
</comment>
<proteinExistence type="predicted"/>
<name>A0ABW5XWX2_9BACL</name>
<organism evidence="2 3">
    <name type="scientific">Kurthia populi</name>
    <dbReference type="NCBI Taxonomy" id="1562132"/>
    <lineage>
        <taxon>Bacteria</taxon>
        <taxon>Bacillati</taxon>
        <taxon>Bacillota</taxon>
        <taxon>Bacilli</taxon>
        <taxon>Bacillales</taxon>
        <taxon>Caryophanaceae</taxon>
        <taxon>Kurthia</taxon>
    </lineage>
</organism>
<evidence type="ECO:0000313" key="2">
    <source>
        <dbReference type="EMBL" id="MFD2867487.1"/>
    </source>
</evidence>
<sequence length="285" mass="33134">MKRSKYYESAIKKIYETMINGILKEMGGIYKRFEKNGKLKRADMLKYKRIDALKRNLLLHINTMSKAKQDVLRKQLEESYEYSYDWMAWAIQKETMVEFPHVIGKEEISKRAQENKVADLKLPETLERHRKTIVQKVNQTVDKGIKESYTYEQMADELTDTLDGDYQKAVRTARNETHRVREQGMLDVAERADEGGVVMVKEWMSMHDERVRDSHVVLDGQQVPVKGGLFEFQGHTAAAPSGFGVPSLDINCRCMIGYKVASIRAQTDEELAKRTFEQYREHKAE</sequence>
<evidence type="ECO:0000313" key="3">
    <source>
        <dbReference type="Proteomes" id="UP001597568"/>
    </source>
</evidence>
<protein>
    <submittedName>
        <fullName evidence="2">Phage minor head protein</fullName>
    </submittedName>
</protein>